<dbReference type="EC" id="5.1.3.9" evidence="7"/>
<protein>
    <recommendedName>
        <fullName evidence="7">Putative N-acetylmannosamine-6-phosphate 2-epimerase</fullName>
        <ecNumber evidence="7">5.1.3.9</ecNumber>
    </recommendedName>
    <alternativeName>
        <fullName evidence="7">ManNAc-6-P epimerase</fullName>
    </alternativeName>
</protein>
<evidence type="ECO:0000256" key="1">
    <source>
        <dbReference type="ARBA" id="ARBA00000056"/>
    </source>
</evidence>
<evidence type="ECO:0000256" key="5">
    <source>
        <dbReference type="ARBA" id="ARBA00023235"/>
    </source>
</evidence>
<comment type="similarity">
    <text evidence="4 7">Belongs to the NanE family.</text>
</comment>
<accession>A0AAU8DNK9</accession>
<comment type="function">
    <text evidence="2 7">Converts N-acetylmannosamine-6-phosphate (ManNAc-6-P) to N-acetylglucosamine-6-phosphate (GlcNAc-6-P).</text>
</comment>
<dbReference type="InterPro" id="IPR011060">
    <property type="entry name" value="RibuloseP-bd_barrel"/>
</dbReference>
<evidence type="ECO:0000313" key="8">
    <source>
        <dbReference type="EMBL" id="XCG63575.1"/>
    </source>
</evidence>
<dbReference type="Pfam" id="PF04131">
    <property type="entry name" value="NanE"/>
    <property type="match status" value="1"/>
</dbReference>
<dbReference type="GO" id="GO:0006053">
    <property type="term" value="P:N-acetylmannosamine catabolic process"/>
    <property type="evidence" value="ECO:0007669"/>
    <property type="project" value="TreeGrafter"/>
</dbReference>
<proteinExistence type="inferred from homology"/>
<name>A0AAU8DNK9_9ACTN</name>
<dbReference type="SUPFAM" id="SSF51366">
    <property type="entry name" value="Ribulose-phoshate binding barrel"/>
    <property type="match status" value="1"/>
</dbReference>
<dbReference type="InterPro" id="IPR007260">
    <property type="entry name" value="NanE"/>
</dbReference>
<dbReference type="NCBIfam" id="NF002231">
    <property type="entry name" value="PRK01130.1"/>
    <property type="match status" value="1"/>
</dbReference>
<keyword evidence="5 7" id="KW-0413">Isomerase</keyword>
<comment type="pathway">
    <text evidence="3 7">Amino-sugar metabolism; N-acetylneuraminate degradation; D-fructose 6-phosphate from N-acetylneuraminate: step 3/5.</text>
</comment>
<dbReference type="InterPro" id="IPR013785">
    <property type="entry name" value="Aldolase_TIM"/>
</dbReference>
<gene>
    <name evidence="7" type="primary">nanE</name>
    <name evidence="8" type="ORF">ABLG96_20690</name>
</gene>
<dbReference type="RefSeq" id="WP_353649190.1">
    <property type="nucleotide sequence ID" value="NZ_CP159218.1"/>
</dbReference>
<dbReference type="Gene3D" id="3.20.20.70">
    <property type="entry name" value="Aldolase class I"/>
    <property type="match status" value="1"/>
</dbReference>
<comment type="catalytic activity">
    <reaction evidence="1 7">
        <text>an N-acyl-D-glucosamine 6-phosphate = an N-acyl-D-mannosamine 6-phosphate</text>
        <dbReference type="Rhea" id="RHEA:23932"/>
        <dbReference type="ChEBI" id="CHEBI:57599"/>
        <dbReference type="ChEBI" id="CHEBI:57666"/>
        <dbReference type="EC" id="5.1.3.9"/>
    </reaction>
</comment>
<evidence type="ECO:0000256" key="3">
    <source>
        <dbReference type="ARBA" id="ARBA00005081"/>
    </source>
</evidence>
<evidence type="ECO:0000256" key="4">
    <source>
        <dbReference type="ARBA" id="ARBA00007439"/>
    </source>
</evidence>
<dbReference type="GO" id="GO:0005829">
    <property type="term" value="C:cytosol"/>
    <property type="evidence" value="ECO:0007669"/>
    <property type="project" value="TreeGrafter"/>
</dbReference>
<dbReference type="GO" id="GO:0005975">
    <property type="term" value="P:carbohydrate metabolic process"/>
    <property type="evidence" value="ECO:0007669"/>
    <property type="project" value="UniProtKB-UniRule"/>
</dbReference>
<dbReference type="CDD" id="cd04729">
    <property type="entry name" value="NanE"/>
    <property type="match status" value="1"/>
</dbReference>
<dbReference type="PANTHER" id="PTHR36204:SF1">
    <property type="entry name" value="N-ACETYLMANNOSAMINE-6-PHOSPHATE 2-EPIMERASE-RELATED"/>
    <property type="match status" value="1"/>
</dbReference>
<organism evidence="8">
    <name type="scientific">Nakamurella sp. A5-74</name>
    <dbReference type="NCBI Taxonomy" id="3158264"/>
    <lineage>
        <taxon>Bacteria</taxon>
        <taxon>Bacillati</taxon>
        <taxon>Actinomycetota</taxon>
        <taxon>Actinomycetes</taxon>
        <taxon>Nakamurellales</taxon>
        <taxon>Nakamurellaceae</taxon>
        <taxon>Nakamurella</taxon>
    </lineage>
</organism>
<dbReference type="GO" id="GO:0019262">
    <property type="term" value="P:N-acetylneuraminate catabolic process"/>
    <property type="evidence" value="ECO:0007669"/>
    <property type="project" value="UniProtKB-UniRule"/>
</dbReference>
<sequence>MNYLTNAAKLEMLKGRLVVSCQAYPGEPMRHSDTMTRVARACLMGGAAGIRAQGLSDLNAIRKITDNPIIGLVKSGNRGVFITPTLELALAVTQTGADIVAIDGTTRPRPDGLSLTEVVTRLHADTSAMVMADISTLEEALNAVDAGVDVIGTTLAGYTPYSNKTDGPDLELLSAIKNSTGTPVVAEGRIHTPEQAANALQLGAHSVVVGTAITHPSTITSWFVNALPNHR</sequence>
<evidence type="ECO:0000256" key="2">
    <source>
        <dbReference type="ARBA" id="ARBA00002147"/>
    </source>
</evidence>
<evidence type="ECO:0000256" key="6">
    <source>
        <dbReference type="ARBA" id="ARBA00023277"/>
    </source>
</evidence>
<dbReference type="HAMAP" id="MF_01235">
    <property type="entry name" value="ManNAc6P_epimer"/>
    <property type="match status" value="1"/>
</dbReference>
<dbReference type="GO" id="GO:0047465">
    <property type="term" value="F:N-acylglucosamine-6-phosphate 2-epimerase activity"/>
    <property type="evidence" value="ECO:0007669"/>
    <property type="project" value="UniProtKB-EC"/>
</dbReference>
<dbReference type="AlphaFoldDB" id="A0AAU8DNK9"/>
<reference evidence="8" key="1">
    <citation type="submission" date="2024-05" db="EMBL/GenBank/DDBJ databases">
        <authorList>
            <person name="Cai S.Y."/>
            <person name="Jin L.M."/>
            <person name="Li H.R."/>
        </authorList>
    </citation>
    <scope>NUCLEOTIDE SEQUENCE</scope>
    <source>
        <strain evidence="8">A5-74</strain>
    </source>
</reference>
<dbReference type="EMBL" id="CP159218">
    <property type="protein sequence ID" value="XCG63575.1"/>
    <property type="molecule type" value="Genomic_DNA"/>
</dbReference>
<dbReference type="PANTHER" id="PTHR36204">
    <property type="entry name" value="N-ACETYLMANNOSAMINE-6-PHOSPHATE 2-EPIMERASE-RELATED"/>
    <property type="match status" value="1"/>
</dbReference>
<keyword evidence="6 7" id="KW-0119">Carbohydrate metabolism</keyword>
<evidence type="ECO:0000256" key="7">
    <source>
        <dbReference type="HAMAP-Rule" id="MF_01235"/>
    </source>
</evidence>